<gene>
    <name evidence="1" type="ORF">NCCP691_37570</name>
</gene>
<evidence type="ECO:0000313" key="1">
    <source>
        <dbReference type="EMBL" id="GIZ53743.1"/>
    </source>
</evidence>
<keyword evidence="2" id="KW-1185">Reference proteome</keyword>
<evidence type="ECO:0008006" key="3">
    <source>
        <dbReference type="Google" id="ProtNLM"/>
    </source>
</evidence>
<dbReference type="SUPFAM" id="SSF53187">
    <property type="entry name" value="Zn-dependent exopeptidases"/>
    <property type="match status" value="1"/>
</dbReference>
<name>A0ABQ4Q9B1_9BURK</name>
<proteinExistence type="predicted"/>
<reference evidence="1 2" key="1">
    <citation type="journal article" date="2022" name="Int. J. Syst. Evol. Microbiol.">
        <title>Noviherbaspirillum aridicola sp. nov., isolated from an arid soil in Pakistan.</title>
        <authorList>
            <person name="Khan I.U."/>
            <person name="Saqib M."/>
            <person name="Amin A."/>
            <person name="Hussain F."/>
            <person name="Li L."/>
            <person name="Liu Y.H."/>
            <person name="Fang B.Z."/>
            <person name="Ahmed I."/>
            <person name="Li W.J."/>
        </authorList>
    </citation>
    <scope>NUCLEOTIDE SEQUENCE [LARGE SCALE GENOMIC DNA]</scope>
    <source>
        <strain evidence="1 2">NCCP-691</strain>
    </source>
</reference>
<dbReference type="Pfam" id="PF05013">
    <property type="entry name" value="FGase"/>
    <property type="match status" value="1"/>
</dbReference>
<dbReference type="RefSeq" id="WP_238482504.1">
    <property type="nucleotide sequence ID" value="NZ_BPMK01000020.1"/>
</dbReference>
<evidence type="ECO:0000313" key="2">
    <source>
        <dbReference type="Proteomes" id="UP000887222"/>
    </source>
</evidence>
<protein>
    <recommendedName>
        <fullName evidence="3">N-formylglutamate amidohydrolase</fullName>
    </recommendedName>
</protein>
<dbReference type="Proteomes" id="UP000887222">
    <property type="component" value="Unassembled WGS sequence"/>
</dbReference>
<comment type="caution">
    <text evidence="1">The sequence shown here is derived from an EMBL/GenBank/DDBJ whole genome shotgun (WGS) entry which is preliminary data.</text>
</comment>
<dbReference type="InterPro" id="IPR007709">
    <property type="entry name" value="N-FG_amidohydro"/>
</dbReference>
<accession>A0ABQ4Q9B1</accession>
<sequence length="273" mass="29729">MMAASKVASKAASTPTVAILVSCEHGGNRIPSRYRELFLAHQALLRTHRGADFGALRVAREMAAALDAPLLASTVSRLLVDLNRSLHHPGLWSQASRAAAPEVRKEILHRYYLPYRAKLESLAGQKIAAGRRVIHVSCHSFTPQLNGVVRNADIGLLYDPSREPEAQLCRRWRQSLAGHAPGMRVRMNYPYAGTADGFTTYLRQRFGPAHYLGIELEINQRHVLAGGPPWRALRAAVIAALRESTAGFAAEFAAASAAESLQWPPSPPAPGHA</sequence>
<organism evidence="1 2">
    <name type="scientific">Noviherbaspirillum aridicola</name>
    <dbReference type="NCBI Taxonomy" id="2849687"/>
    <lineage>
        <taxon>Bacteria</taxon>
        <taxon>Pseudomonadati</taxon>
        <taxon>Pseudomonadota</taxon>
        <taxon>Betaproteobacteria</taxon>
        <taxon>Burkholderiales</taxon>
        <taxon>Oxalobacteraceae</taxon>
        <taxon>Noviherbaspirillum</taxon>
    </lineage>
</organism>
<dbReference type="EMBL" id="BPMK01000020">
    <property type="protein sequence ID" value="GIZ53743.1"/>
    <property type="molecule type" value="Genomic_DNA"/>
</dbReference>
<dbReference type="Gene3D" id="3.40.630.40">
    <property type="entry name" value="Zn-dependent exopeptidases"/>
    <property type="match status" value="1"/>
</dbReference>
<dbReference type="PROSITE" id="PS51257">
    <property type="entry name" value="PROKAR_LIPOPROTEIN"/>
    <property type="match status" value="1"/>
</dbReference>